<dbReference type="EMBL" id="JBHGBT010000017">
    <property type="protein sequence ID" value="MFB4196344.1"/>
    <property type="molecule type" value="Genomic_DNA"/>
</dbReference>
<dbReference type="RefSeq" id="WP_375064208.1">
    <property type="nucleotide sequence ID" value="NZ_JBHGBT010000017.1"/>
</dbReference>
<reference evidence="2 3" key="1">
    <citation type="submission" date="2024-09" db="EMBL/GenBank/DDBJ databases">
        <title>Draft genome sequence of multifaceted antimicrobials producing Streptomyces sp. strain FH1.</title>
        <authorList>
            <person name="Hassan F."/>
            <person name="Ali H."/>
            <person name="Hassan N."/>
            <person name="Nawaz A."/>
        </authorList>
    </citation>
    <scope>NUCLEOTIDE SEQUENCE [LARGE SCALE GENOMIC DNA]</scope>
    <source>
        <strain evidence="2 3">FH1</strain>
    </source>
</reference>
<feature type="region of interest" description="Disordered" evidence="1">
    <location>
        <begin position="27"/>
        <end position="49"/>
    </location>
</feature>
<comment type="caution">
    <text evidence="2">The sequence shown here is derived from an EMBL/GenBank/DDBJ whole genome shotgun (WGS) entry which is preliminary data.</text>
</comment>
<sequence>MRGPDESGVRQLPQQILDVPGHLVRARPVRPDEPAGDLLGPRPVQQVTQRGGPDIVVRAACGGWAAAHGGPMPAAPPYNAANHPF</sequence>
<name>A0ABV4ZSP3_9ACTN</name>
<proteinExistence type="predicted"/>
<dbReference type="Proteomes" id="UP001577267">
    <property type="component" value="Unassembled WGS sequence"/>
</dbReference>
<evidence type="ECO:0000313" key="3">
    <source>
        <dbReference type="Proteomes" id="UP001577267"/>
    </source>
</evidence>
<organism evidence="2 3">
    <name type="scientific">Streptomyces carpaticus</name>
    <dbReference type="NCBI Taxonomy" id="285558"/>
    <lineage>
        <taxon>Bacteria</taxon>
        <taxon>Bacillati</taxon>
        <taxon>Actinomycetota</taxon>
        <taxon>Actinomycetes</taxon>
        <taxon>Kitasatosporales</taxon>
        <taxon>Streptomycetaceae</taxon>
        <taxon>Streptomyces</taxon>
    </lineage>
</organism>
<evidence type="ECO:0000313" key="2">
    <source>
        <dbReference type="EMBL" id="MFB4196344.1"/>
    </source>
</evidence>
<accession>A0ABV4ZSP3</accession>
<gene>
    <name evidence="2" type="ORF">ACE11A_18550</name>
</gene>
<evidence type="ECO:0000256" key="1">
    <source>
        <dbReference type="SAM" id="MobiDB-lite"/>
    </source>
</evidence>
<keyword evidence="3" id="KW-1185">Reference proteome</keyword>
<protein>
    <submittedName>
        <fullName evidence="2">Uncharacterized protein</fullName>
    </submittedName>
</protein>